<organism evidence="2 3">
    <name type="scientific">Thalassiosira oceanica</name>
    <name type="common">Marine diatom</name>
    <dbReference type="NCBI Taxonomy" id="159749"/>
    <lineage>
        <taxon>Eukaryota</taxon>
        <taxon>Sar</taxon>
        <taxon>Stramenopiles</taxon>
        <taxon>Ochrophyta</taxon>
        <taxon>Bacillariophyta</taxon>
        <taxon>Coscinodiscophyceae</taxon>
        <taxon>Thalassiosirophycidae</taxon>
        <taxon>Thalassiosirales</taxon>
        <taxon>Thalassiosiraceae</taxon>
        <taxon>Thalassiosira</taxon>
    </lineage>
</organism>
<evidence type="ECO:0000256" key="1">
    <source>
        <dbReference type="SAM" id="MobiDB-lite"/>
    </source>
</evidence>
<dbReference type="Proteomes" id="UP000266841">
    <property type="component" value="Unassembled WGS sequence"/>
</dbReference>
<sequence>ADEVEVGDLPPDDLRIDAVRLGWAAEPAGGGGVPAGRDDESVRVMEKASARTFGGRGHLKGGPERLWTDPKDAPYFGGAARVGLPQLLHLLRGRELTLQRAGAGVQPAERRRTALLAVGEPHRRVHGQAVPRECAAPRAEGRGREEEARGLDVHQAEPAHRAVSAEAGRGGRSPLARGGGQAPVRDGVPEQRLAVAAVEGGRHREPGGDGPGRRPAAQDCVLMMTSFLIEGHQALAVILLSLSTKQLHQVTRHYQSSAFSLAKRTIQRR</sequence>
<protein>
    <submittedName>
        <fullName evidence="2">Uncharacterized protein</fullName>
    </submittedName>
</protein>
<gene>
    <name evidence="2" type="ORF">THAOC_33235</name>
</gene>
<dbReference type="AlphaFoldDB" id="K0R7H2"/>
<keyword evidence="3" id="KW-1185">Reference proteome</keyword>
<feature type="region of interest" description="Disordered" evidence="1">
    <location>
        <begin position="134"/>
        <end position="186"/>
    </location>
</feature>
<accession>K0R7H2</accession>
<evidence type="ECO:0000313" key="3">
    <source>
        <dbReference type="Proteomes" id="UP000266841"/>
    </source>
</evidence>
<proteinExistence type="predicted"/>
<dbReference type="EMBL" id="AGNL01046387">
    <property type="protein sequence ID" value="EJK48004.1"/>
    <property type="molecule type" value="Genomic_DNA"/>
</dbReference>
<reference evidence="2 3" key="1">
    <citation type="journal article" date="2012" name="Genome Biol.">
        <title>Genome and low-iron response of an oceanic diatom adapted to chronic iron limitation.</title>
        <authorList>
            <person name="Lommer M."/>
            <person name="Specht M."/>
            <person name="Roy A.S."/>
            <person name="Kraemer L."/>
            <person name="Andreson R."/>
            <person name="Gutowska M.A."/>
            <person name="Wolf J."/>
            <person name="Bergner S.V."/>
            <person name="Schilhabel M.B."/>
            <person name="Klostermeier U.C."/>
            <person name="Beiko R.G."/>
            <person name="Rosenstiel P."/>
            <person name="Hippler M."/>
            <person name="Laroche J."/>
        </authorList>
    </citation>
    <scope>NUCLEOTIDE SEQUENCE [LARGE SCALE GENOMIC DNA]</scope>
    <source>
        <strain evidence="2 3">CCMP1005</strain>
    </source>
</reference>
<evidence type="ECO:0000313" key="2">
    <source>
        <dbReference type="EMBL" id="EJK48004.1"/>
    </source>
</evidence>
<feature type="non-terminal residue" evidence="2">
    <location>
        <position position="1"/>
    </location>
</feature>
<feature type="compositionally biased region" description="Basic and acidic residues" evidence="1">
    <location>
        <begin position="139"/>
        <end position="160"/>
    </location>
</feature>
<name>K0R7H2_THAOC</name>
<comment type="caution">
    <text evidence="2">The sequence shown here is derived from an EMBL/GenBank/DDBJ whole genome shotgun (WGS) entry which is preliminary data.</text>
</comment>